<name>A0A1G9EN02_9ACTN</name>
<reference evidence="3 4" key="1">
    <citation type="submission" date="2016-10" db="EMBL/GenBank/DDBJ databases">
        <authorList>
            <person name="de Groot N.N."/>
        </authorList>
    </citation>
    <scope>NUCLEOTIDE SEQUENCE [LARGE SCALE GENOMIC DNA]</scope>
    <source>
        <strain evidence="3 4">CGMCC 4.5681</strain>
    </source>
</reference>
<organism evidence="3 4">
    <name type="scientific">Nonomuraea maritima</name>
    <dbReference type="NCBI Taxonomy" id="683260"/>
    <lineage>
        <taxon>Bacteria</taxon>
        <taxon>Bacillati</taxon>
        <taxon>Actinomycetota</taxon>
        <taxon>Actinomycetes</taxon>
        <taxon>Streptosporangiales</taxon>
        <taxon>Streptosporangiaceae</taxon>
        <taxon>Nonomuraea</taxon>
    </lineage>
</organism>
<gene>
    <name evidence="3" type="ORF">SAMN05421874_11157</name>
</gene>
<proteinExistence type="predicted"/>
<evidence type="ECO:0000313" key="4">
    <source>
        <dbReference type="Proteomes" id="UP000198683"/>
    </source>
</evidence>
<dbReference type="CDD" id="cd16936">
    <property type="entry name" value="HATPase_RsbW-like"/>
    <property type="match status" value="1"/>
</dbReference>
<dbReference type="EMBL" id="FNFB01000011">
    <property type="protein sequence ID" value="SDK77562.1"/>
    <property type="molecule type" value="Genomic_DNA"/>
</dbReference>
<keyword evidence="4" id="KW-1185">Reference proteome</keyword>
<protein>
    <recommendedName>
        <fullName evidence="2">Histidine kinase/HSP90-like ATPase domain-containing protein</fullName>
    </recommendedName>
</protein>
<accession>A0A1G9EN02</accession>
<dbReference type="PANTHER" id="PTHR35526:SF3">
    <property type="entry name" value="ANTI-SIGMA-F FACTOR RSBW"/>
    <property type="match status" value="1"/>
</dbReference>
<dbReference type="InterPro" id="IPR003594">
    <property type="entry name" value="HATPase_dom"/>
</dbReference>
<dbReference type="Gene3D" id="3.30.565.10">
    <property type="entry name" value="Histidine kinase-like ATPase, C-terminal domain"/>
    <property type="match status" value="1"/>
</dbReference>
<dbReference type="PANTHER" id="PTHR35526">
    <property type="entry name" value="ANTI-SIGMA-F FACTOR RSBW-RELATED"/>
    <property type="match status" value="1"/>
</dbReference>
<dbReference type="RefSeq" id="WP_143022106.1">
    <property type="nucleotide sequence ID" value="NZ_FNFB01000011.1"/>
</dbReference>
<dbReference type="SUPFAM" id="SSF55874">
    <property type="entry name" value="ATPase domain of HSP90 chaperone/DNA topoisomerase II/histidine kinase"/>
    <property type="match status" value="1"/>
</dbReference>
<keyword evidence="1" id="KW-0808">Transferase</keyword>
<dbReference type="InterPro" id="IPR036890">
    <property type="entry name" value="HATPase_C_sf"/>
</dbReference>
<sequence length="182" mass="19526">MSRDAVCPAGDGGEVERLRGWRAPDGARVADEVTAILAGNGLVGSSMVRATWTLPSWPVSVTWARHLVRGQLLLWNMGHACDVAELLASELVTNAVRHAAGLVLLTLWVVDGVLRCEVGDGSQQLPVLHAASDDDEGWRGLALVEELSQAWGSARTRWGKVVWFELELPCATGPGREVITLG</sequence>
<dbReference type="STRING" id="683260.SAMN05421874_11157"/>
<keyword evidence="1" id="KW-0418">Kinase</keyword>
<dbReference type="Proteomes" id="UP000198683">
    <property type="component" value="Unassembled WGS sequence"/>
</dbReference>
<dbReference type="InterPro" id="IPR050267">
    <property type="entry name" value="Anti-sigma-factor_SerPK"/>
</dbReference>
<evidence type="ECO:0000259" key="2">
    <source>
        <dbReference type="Pfam" id="PF13581"/>
    </source>
</evidence>
<dbReference type="Pfam" id="PF13581">
    <property type="entry name" value="HATPase_c_2"/>
    <property type="match status" value="1"/>
</dbReference>
<evidence type="ECO:0000313" key="3">
    <source>
        <dbReference type="EMBL" id="SDK77562.1"/>
    </source>
</evidence>
<dbReference type="AlphaFoldDB" id="A0A1G9EN02"/>
<feature type="domain" description="Histidine kinase/HSP90-like ATPase" evidence="2">
    <location>
        <begin position="85"/>
        <end position="164"/>
    </location>
</feature>
<evidence type="ECO:0000256" key="1">
    <source>
        <dbReference type="ARBA" id="ARBA00022527"/>
    </source>
</evidence>
<keyword evidence="1" id="KW-0723">Serine/threonine-protein kinase</keyword>
<dbReference type="OrthoDB" id="3534907at2"/>